<comment type="caution">
    <text evidence="2">The sequence shown here is derived from an EMBL/GenBank/DDBJ whole genome shotgun (WGS) entry which is preliminary data.</text>
</comment>
<dbReference type="Proteomes" id="UP000024635">
    <property type="component" value="Unassembled WGS sequence"/>
</dbReference>
<feature type="compositionally biased region" description="Basic and acidic residues" evidence="1">
    <location>
        <begin position="16"/>
        <end position="31"/>
    </location>
</feature>
<dbReference type="EMBL" id="JARK01001375">
    <property type="protein sequence ID" value="EYC14883.1"/>
    <property type="molecule type" value="Genomic_DNA"/>
</dbReference>
<feature type="compositionally biased region" description="Polar residues" evidence="1">
    <location>
        <begin position="1"/>
        <end position="10"/>
    </location>
</feature>
<dbReference type="OrthoDB" id="5903061at2759"/>
<dbReference type="AlphaFoldDB" id="A0A016UK28"/>
<evidence type="ECO:0000313" key="3">
    <source>
        <dbReference type="Proteomes" id="UP000024635"/>
    </source>
</evidence>
<name>A0A016UK28_9BILA</name>
<protein>
    <submittedName>
        <fullName evidence="2">Uncharacterized protein</fullName>
    </submittedName>
</protein>
<proteinExistence type="predicted"/>
<evidence type="ECO:0000256" key="1">
    <source>
        <dbReference type="SAM" id="MobiDB-lite"/>
    </source>
</evidence>
<sequence length="101" mass="11597">MRMRSPSLNAPSRGRQRLDSAERKVHDRKTTDPSWSDFFAKPFKERYDALRVSLMNVLYYSGTRERQIKGLLAPARYTPRSTGVKGIKVSNLNMCAHPLLT</sequence>
<accession>A0A016UK28</accession>
<keyword evidence="3" id="KW-1185">Reference proteome</keyword>
<reference evidence="3" key="1">
    <citation type="journal article" date="2015" name="Nat. Genet.">
        <title>The genome and transcriptome of the zoonotic hookworm Ancylostoma ceylanicum identify infection-specific gene families.</title>
        <authorList>
            <person name="Schwarz E.M."/>
            <person name="Hu Y."/>
            <person name="Antoshechkin I."/>
            <person name="Miller M.M."/>
            <person name="Sternberg P.W."/>
            <person name="Aroian R.V."/>
        </authorList>
    </citation>
    <scope>NUCLEOTIDE SEQUENCE</scope>
    <source>
        <strain evidence="3">HY135</strain>
    </source>
</reference>
<gene>
    <name evidence="2" type="primary">Acey_s0039.g62</name>
    <name evidence="2" type="ORF">Y032_0039g62</name>
</gene>
<organism evidence="2 3">
    <name type="scientific">Ancylostoma ceylanicum</name>
    <dbReference type="NCBI Taxonomy" id="53326"/>
    <lineage>
        <taxon>Eukaryota</taxon>
        <taxon>Metazoa</taxon>
        <taxon>Ecdysozoa</taxon>
        <taxon>Nematoda</taxon>
        <taxon>Chromadorea</taxon>
        <taxon>Rhabditida</taxon>
        <taxon>Rhabditina</taxon>
        <taxon>Rhabditomorpha</taxon>
        <taxon>Strongyloidea</taxon>
        <taxon>Ancylostomatidae</taxon>
        <taxon>Ancylostomatinae</taxon>
        <taxon>Ancylostoma</taxon>
    </lineage>
</organism>
<evidence type="ECO:0000313" key="2">
    <source>
        <dbReference type="EMBL" id="EYC14883.1"/>
    </source>
</evidence>
<feature type="region of interest" description="Disordered" evidence="1">
    <location>
        <begin position="1"/>
        <end position="32"/>
    </location>
</feature>